<proteinExistence type="predicted"/>
<organism evidence="2 3">
    <name type="scientific">Eleusine coracana subsp. coracana</name>
    <dbReference type="NCBI Taxonomy" id="191504"/>
    <lineage>
        <taxon>Eukaryota</taxon>
        <taxon>Viridiplantae</taxon>
        <taxon>Streptophyta</taxon>
        <taxon>Embryophyta</taxon>
        <taxon>Tracheophyta</taxon>
        <taxon>Spermatophyta</taxon>
        <taxon>Magnoliopsida</taxon>
        <taxon>Liliopsida</taxon>
        <taxon>Poales</taxon>
        <taxon>Poaceae</taxon>
        <taxon>PACMAD clade</taxon>
        <taxon>Chloridoideae</taxon>
        <taxon>Cynodonteae</taxon>
        <taxon>Eleusininae</taxon>
        <taxon>Eleusine</taxon>
    </lineage>
</organism>
<gene>
    <name evidence="2" type="primary">gb17679</name>
    <name evidence="2" type="ORF">PR202_gb17679</name>
</gene>
<feature type="domain" description="DUF1618" evidence="1">
    <location>
        <begin position="60"/>
        <end position="171"/>
    </location>
</feature>
<dbReference type="Pfam" id="PF07762">
    <property type="entry name" value="DUF1618"/>
    <property type="match status" value="1"/>
</dbReference>
<dbReference type="AlphaFoldDB" id="A0AAV5F492"/>
<dbReference type="InterPro" id="IPR011676">
    <property type="entry name" value="DUF1618"/>
</dbReference>
<keyword evidence="3" id="KW-1185">Reference proteome</keyword>
<protein>
    <recommendedName>
        <fullName evidence="1">DUF1618 domain-containing protein</fullName>
    </recommendedName>
</protein>
<evidence type="ECO:0000313" key="2">
    <source>
        <dbReference type="EMBL" id="GJN29453.1"/>
    </source>
</evidence>
<evidence type="ECO:0000259" key="1">
    <source>
        <dbReference type="Pfam" id="PF07762"/>
    </source>
</evidence>
<name>A0AAV5F492_ELECO</name>
<dbReference type="PANTHER" id="PTHR33086:SF98">
    <property type="entry name" value="OS05G0468200 PROTEIN"/>
    <property type="match status" value="1"/>
</dbReference>
<sequence length="227" mass="25548">MKVEADPYTGAMLFAVTRFLSETGKWEKVGFAVGIERGLQLHWMMTPDHEVLAFAGRLWWVDVSRGAICFDPFSDQPDFRCVELPRDSVTDCVHTLGRYRRMGVSEGRLRYAEVSREEPFVLRSFVLNNDSGCWALEHRMELSRLWVHGGRQRQEDAPHIAVLDPLNANVIHITLGNVAFAVDMDKGKVLGCSTSPIDEGTLSSVKANVKSNTLSDILVRVDRSKKN</sequence>
<reference evidence="2" key="1">
    <citation type="journal article" date="2018" name="DNA Res.">
        <title>Multiple hybrid de novo genome assembly of finger millet, an orphan allotetraploid crop.</title>
        <authorList>
            <person name="Hatakeyama M."/>
            <person name="Aluri S."/>
            <person name="Balachadran M.T."/>
            <person name="Sivarajan S.R."/>
            <person name="Patrignani A."/>
            <person name="Gruter S."/>
            <person name="Poveda L."/>
            <person name="Shimizu-Inatsugi R."/>
            <person name="Baeten J."/>
            <person name="Francoijs K.J."/>
            <person name="Nataraja K.N."/>
            <person name="Reddy Y.A.N."/>
            <person name="Phadnis S."/>
            <person name="Ravikumar R.L."/>
            <person name="Schlapbach R."/>
            <person name="Sreeman S.M."/>
            <person name="Shimizu K.K."/>
        </authorList>
    </citation>
    <scope>NUCLEOTIDE SEQUENCE</scope>
</reference>
<dbReference type="PANTHER" id="PTHR33086">
    <property type="entry name" value="OS05G0468200 PROTEIN-RELATED"/>
    <property type="match status" value="1"/>
</dbReference>
<dbReference type="Proteomes" id="UP001054889">
    <property type="component" value="Unassembled WGS sequence"/>
</dbReference>
<accession>A0AAV5F492</accession>
<evidence type="ECO:0000313" key="3">
    <source>
        <dbReference type="Proteomes" id="UP001054889"/>
    </source>
</evidence>
<comment type="caution">
    <text evidence="2">The sequence shown here is derived from an EMBL/GenBank/DDBJ whole genome shotgun (WGS) entry which is preliminary data.</text>
</comment>
<reference evidence="2" key="2">
    <citation type="submission" date="2021-12" db="EMBL/GenBank/DDBJ databases">
        <title>Resequencing data analysis of finger millet.</title>
        <authorList>
            <person name="Hatakeyama M."/>
            <person name="Aluri S."/>
            <person name="Balachadran M.T."/>
            <person name="Sivarajan S.R."/>
            <person name="Poveda L."/>
            <person name="Shimizu-Inatsugi R."/>
            <person name="Schlapbach R."/>
            <person name="Sreeman S.M."/>
            <person name="Shimizu K.K."/>
        </authorList>
    </citation>
    <scope>NUCLEOTIDE SEQUENCE</scope>
</reference>
<dbReference type="EMBL" id="BQKI01000081">
    <property type="protein sequence ID" value="GJN29453.1"/>
    <property type="molecule type" value="Genomic_DNA"/>
</dbReference>